<dbReference type="CDD" id="cd09324">
    <property type="entry name" value="TDT_TehA"/>
    <property type="match status" value="1"/>
</dbReference>
<keyword evidence="8 14" id="KW-1133">Transmembrane helix</keyword>
<feature type="transmembrane region" description="Helical" evidence="14">
    <location>
        <begin position="114"/>
        <end position="132"/>
    </location>
</feature>
<evidence type="ECO:0000256" key="13">
    <source>
        <dbReference type="ARBA" id="ARBA00064702"/>
    </source>
</evidence>
<keyword evidence="5" id="KW-0997">Cell inner membrane</keyword>
<feature type="transmembrane region" description="Helical" evidence="14">
    <location>
        <begin position="169"/>
        <end position="189"/>
    </location>
</feature>
<dbReference type="Pfam" id="PF03595">
    <property type="entry name" value="SLAC1"/>
    <property type="match status" value="1"/>
</dbReference>
<dbReference type="FunFam" id="1.50.10.150:FF:000002">
    <property type="entry name" value="Tellurite resistance protein TehA"/>
    <property type="match status" value="1"/>
</dbReference>
<evidence type="ECO:0000313" key="15">
    <source>
        <dbReference type="EMBL" id="RSE23898.1"/>
    </source>
</evidence>
<dbReference type="InterPro" id="IPR011552">
    <property type="entry name" value="TehA/Mae1"/>
</dbReference>
<dbReference type="PANTHER" id="PTHR37955">
    <property type="entry name" value="TELLURITE RESISTANCE PROTEIN TEHA"/>
    <property type="match status" value="1"/>
</dbReference>
<dbReference type="Gene3D" id="1.50.10.150">
    <property type="entry name" value="Voltage-dependent anion channel"/>
    <property type="match status" value="1"/>
</dbReference>
<dbReference type="NCBIfam" id="NF008032">
    <property type="entry name" value="PRK10764.1"/>
    <property type="match status" value="1"/>
</dbReference>
<dbReference type="EMBL" id="RHXB01000012">
    <property type="protein sequence ID" value="RSE23898.1"/>
    <property type="molecule type" value="Genomic_DNA"/>
</dbReference>
<dbReference type="NCBIfam" id="TIGR00816">
    <property type="entry name" value="tdt"/>
    <property type="match status" value="1"/>
</dbReference>
<dbReference type="Proteomes" id="UP000275331">
    <property type="component" value="Unassembled WGS sequence"/>
</dbReference>
<dbReference type="GO" id="GO:0005886">
    <property type="term" value="C:plasma membrane"/>
    <property type="evidence" value="ECO:0007669"/>
    <property type="project" value="UniProtKB-SubCell"/>
</dbReference>
<evidence type="ECO:0000256" key="3">
    <source>
        <dbReference type="ARBA" id="ARBA00022448"/>
    </source>
</evidence>
<dbReference type="RefSeq" id="WP_125294464.1">
    <property type="nucleotide sequence ID" value="NZ_JAPTZM010000001.1"/>
</dbReference>
<keyword evidence="10 14" id="KW-0472">Membrane</keyword>
<dbReference type="OrthoDB" id="309023at2"/>
<feature type="transmembrane region" description="Helical" evidence="14">
    <location>
        <begin position="87"/>
        <end position="108"/>
    </location>
</feature>
<keyword evidence="12" id="KW-0407">Ion channel</keyword>
<comment type="caution">
    <text evidence="15">The sequence shown here is derived from an EMBL/GenBank/DDBJ whole genome shotgun (WGS) entry which is preliminary data.</text>
</comment>
<feature type="transmembrane region" description="Helical" evidence="14">
    <location>
        <begin position="296"/>
        <end position="319"/>
    </location>
</feature>
<gene>
    <name evidence="15" type="primary">tehA</name>
    <name evidence="15" type="ORF">EGT71_17300</name>
</gene>
<comment type="subcellular location">
    <subcellularLocation>
        <location evidence="1">Cell inner membrane</location>
        <topology evidence="1">Multi-pass membrane protein</topology>
    </subcellularLocation>
</comment>
<evidence type="ECO:0000256" key="6">
    <source>
        <dbReference type="ARBA" id="ARBA00022686"/>
    </source>
</evidence>
<reference evidence="15 16" key="1">
    <citation type="submission" date="2018-10" db="EMBL/GenBank/DDBJ databases">
        <title>Transmission dynamics of multidrug resistant bacteria on intensive care unit surfaces.</title>
        <authorList>
            <person name="D'Souza A.W."/>
            <person name="Potter R.F."/>
            <person name="Wallace M."/>
            <person name="Shupe A."/>
            <person name="Patel S."/>
            <person name="Sun S."/>
            <person name="Gul D."/>
            <person name="Kwon J.H."/>
            <person name="Andleeb S."/>
            <person name="Burnham C.-A.D."/>
            <person name="Dantas G."/>
        </authorList>
    </citation>
    <scope>NUCLEOTIDE SEQUENCE [LARGE SCALE GENOMIC DNA]</scope>
    <source>
        <strain evidence="15 16">AS_373</strain>
    </source>
</reference>
<dbReference type="InterPro" id="IPR004695">
    <property type="entry name" value="SLAC1/Mae1/Ssu1/TehA"/>
</dbReference>
<evidence type="ECO:0000256" key="1">
    <source>
        <dbReference type="ARBA" id="ARBA00004429"/>
    </source>
</evidence>
<dbReference type="GO" id="GO:0042802">
    <property type="term" value="F:identical protein binding"/>
    <property type="evidence" value="ECO:0007669"/>
    <property type="project" value="UniProtKB-ARBA"/>
</dbReference>
<dbReference type="PANTHER" id="PTHR37955:SF1">
    <property type="entry name" value="DEP DOMAIN-CONTAINING PROTEIN"/>
    <property type="match status" value="1"/>
</dbReference>
<keyword evidence="3" id="KW-0813">Transport</keyword>
<feature type="transmembrane region" description="Helical" evidence="14">
    <location>
        <begin position="240"/>
        <end position="260"/>
    </location>
</feature>
<protein>
    <submittedName>
        <fullName evidence="15">Dicarboxylate transporter/tellurite-resistance protein TehA</fullName>
    </submittedName>
</protein>
<comment type="subunit">
    <text evidence="13">Homotrimer. Each subunit forms a channel.</text>
</comment>
<keyword evidence="9" id="KW-0406">Ion transport</keyword>
<name>A0A427UTX3_9ENTR</name>
<feature type="transmembrane region" description="Helical" evidence="14">
    <location>
        <begin position="53"/>
        <end position="75"/>
    </location>
</feature>
<evidence type="ECO:0000256" key="8">
    <source>
        <dbReference type="ARBA" id="ARBA00022989"/>
    </source>
</evidence>
<proteinExistence type="inferred from homology"/>
<accession>A0A427UTX3</accession>
<dbReference type="InterPro" id="IPR052951">
    <property type="entry name" value="Tellurite_res_ion_channel"/>
</dbReference>
<evidence type="ECO:0000256" key="2">
    <source>
        <dbReference type="ARBA" id="ARBA00008566"/>
    </source>
</evidence>
<dbReference type="InterPro" id="IPR038665">
    <property type="entry name" value="Voltage-dep_anion_channel_sf"/>
</dbReference>
<evidence type="ECO:0000256" key="7">
    <source>
        <dbReference type="ARBA" id="ARBA00022692"/>
    </source>
</evidence>
<keyword evidence="4" id="KW-1003">Cell membrane</keyword>
<organism evidence="15 16">
    <name type="scientific">Atlantibacter subterraneus</name>
    <dbReference type="NCBI Taxonomy" id="255519"/>
    <lineage>
        <taxon>Bacteria</taxon>
        <taxon>Pseudomonadati</taxon>
        <taxon>Pseudomonadota</taxon>
        <taxon>Gammaproteobacteria</taxon>
        <taxon>Enterobacterales</taxon>
        <taxon>Enterobacteriaceae</taxon>
        <taxon>Atlantibacter</taxon>
    </lineage>
</organism>
<dbReference type="GO" id="GO:0046690">
    <property type="term" value="P:response to tellurium ion"/>
    <property type="evidence" value="ECO:0007669"/>
    <property type="project" value="UniProtKB-KW"/>
</dbReference>
<evidence type="ECO:0000256" key="9">
    <source>
        <dbReference type="ARBA" id="ARBA00023065"/>
    </source>
</evidence>
<comment type="similarity">
    <text evidence="2">Belongs to the tellurite-resistance/dicarboxylate transporter (TDT) family.</text>
</comment>
<keyword evidence="6" id="KW-0778">Tellurium resistance</keyword>
<evidence type="ECO:0000256" key="4">
    <source>
        <dbReference type="ARBA" id="ARBA00022475"/>
    </source>
</evidence>
<feature type="transmembrane region" description="Helical" evidence="14">
    <location>
        <begin position="266"/>
        <end position="284"/>
    </location>
</feature>
<keyword evidence="11" id="KW-0046">Antibiotic resistance</keyword>
<evidence type="ECO:0000313" key="16">
    <source>
        <dbReference type="Proteomes" id="UP000275331"/>
    </source>
</evidence>
<evidence type="ECO:0000256" key="11">
    <source>
        <dbReference type="ARBA" id="ARBA00023251"/>
    </source>
</evidence>
<dbReference type="GO" id="GO:0046583">
    <property type="term" value="F:monoatomic cation efflux transmembrane transporter activity"/>
    <property type="evidence" value="ECO:0007669"/>
    <property type="project" value="TreeGrafter"/>
</dbReference>
<keyword evidence="7 14" id="KW-0812">Transmembrane</keyword>
<dbReference type="AlphaFoldDB" id="A0A427UTX3"/>
<evidence type="ECO:0000256" key="12">
    <source>
        <dbReference type="ARBA" id="ARBA00023303"/>
    </source>
</evidence>
<evidence type="ECO:0000256" key="10">
    <source>
        <dbReference type="ARBA" id="ARBA00023136"/>
    </source>
</evidence>
<dbReference type="InterPro" id="IPR039264">
    <property type="entry name" value="TehA"/>
</dbReference>
<sequence>MSKTIAWQSASESSSILNLPAGYFGMVLGTIGIGFSWRYAATIWPVSPWPGEGLIALATLIWFLLAVAFIWRLIAHPQTVKAEILHPLMSSYVSLFPATTMLVSIGLAPWGRPLAVGLFSIGAVSQLLYAAWQNAGLWRGKHPHEATTPGLYLPTVANNFISTMACGALGFHDLGILFLGAGVLSWLSLEPAILHRLRSAGEMPTPVRTSLGIQMAPALVACSALLSVNGGEADMFAKMLFGYGLLQALFMIRLAPWYMAQPFNPTFWSFSFGLSALATTALHLGHAVPGGIFDFLALPLFVCSNVLIGLLLIRTLILLCQGKLLIRTSVSHTSKESL</sequence>
<evidence type="ECO:0000256" key="5">
    <source>
        <dbReference type="ARBA" id="ARBA00022519"/>
    </source>
</evidence>
<evidence type="ECO:0000256" key="14">
    <source>
        <dbReference type="SAM" id="Phobius"/>
    </source>
</evidence>
<dbReference type="GO" id="GO:0046677">
    <property type="term" value="P:response to antibiotic"/>
    <property type="evidence" value="ECO:0007669"/>
    <property type="project" value="UniProtKB-KW"/>
</dbReference>
<feature type="transmembrane region" description="Helical" evidence="14">
    <location>
        <begin position="21"/>
        <end position="41"/>
    </location>
</feature>